<dbReference type="EMBL" id="LR797178">
    <property type="protein sequence ID" value="CAB4191397.1"/>
    <property type="molecule type" value="Genomic_DNA"/>
</dbReference>
<protein>
    <recommendedName>
        <fullName evidence="3">Lipoprotein</fullName>
    </recommendedName>
</protein>
<evidence type="ECO:0008006" key="3">
    <source>
        <dbReference type="Google" id="ProtNLM"/>
    </source>
</evidence>
<reference evidence="2" key="1">
    <citation type="submission" date="2020-05" db="EMBL/GenBank/DDBJ databases">
        <authorList>
            <person name="Chiriac C."/>
            <person name="Salcher M."/>
            <person name="Ghai R."/>
            <person name="Kavagutti S V."/>
        </authorList>
    </citation>
    <scope>NUCLEOTIDE SEQUENCE</scope>
</reference>
<feature type="region of interest" description="Disordered" evidence="1">
    <location>
        <begin position="106"/>
        <end position="126"/>
    </location>
</feature>
<evidence type="ECO:0000256" key="1">
    <source>
        <dbReference type="SAM" id="MobiDB-lite"/>
    </source>
</evidence>
<accession>A0A6J5RAJ8</accession>
<name>A0A6J5RAJ8_9CAUD</name>
<sequence>MVPRSSSIIRGAIVRRLYPLFLLLVIGCGDWTVPVDQPKPTPKPAPTVHDAGDQAKLYLNGVADAFDTAAASYDAHQPSAQINDTMGNQQRDARLNAFTPLMEELNATRPASDVSDSEREEYDAKSSALLRKWASQIRGAK</sequence>
<proteinExistence type="predicted"/>
<dbReference type="PROSITE" id="PS51257">
    <property type="entry name" value="PROKAR_LIPOPROTEIN"/>
    <property type="match status" value="1"/>
</dbReference>
<organism evidence="2">
    <name type="scientific">uncultured Caudovirales phage</name>
    <dbReference type="NCBI Taxonomy" id="2100421"/>
    <lineage>
        <taxon>Viruses</taxon>
        <taxon>Duplodnaviria</taxon>
        <taxon>Heunggongvirae</taxon>
        <taxon>Uroviricota</taxon>
        <taxon>Caudoviricetes</taxon>
        <taxon>Peduoviridae</taxon>
        <taxon>Maltschvirus</taxon>
        <taxon>Maltschvirus maltsch</taxon>
    </lineage>
</organism>
<evidence type="ECO:0000313" key="2">
    <source>
        <dbReference type="EMBL" id="CAB4191397.1"/>
    </source>
</evidence>
<gene>
    <name evidence="2" type="ORF">UFOVP1229_26</name>
</gene>